<feature type="chain" id="PRO_5020798138" description="Secreted protein" evidence="1">
    <location>
        <begin position="16"/>
        <end position="83"/>
    </location>
</feature>
<keyword evidence="1" id="KW-0732">Signal</keyword>
<evidence type="ECO:0000313" key="3">
    <source>
        <dbReference type="Proteomes" id="UP000298652"/>
    </source>
</evidence>
<evidence type="ECO:0000256" key="1">
    <source>
        <dbReference type="SAM" id="SignalP"/>
    </source>
</evidence>
<proteinExistence type="predicted"/>
<dbReference type="Proteomes" id="UP000298652">
    <property type="component" value="Chromosome 1"/>
</dbReference>
<organism evidence="2 3">
    <name type="scientific">Setaria viridis</name>
    <name type="common">Green bristlegrass</name>
    <name type="synonym">Setaria italica subsp. viridis</name>
    <dbReference type="NCBI Taxonomy" id="4556"/>
    <lineage>
        <taxon>Eukaryota</taxon>
        <taxon>Viridiplantae</taxon>
        <taxon>Streptophyta</taxon>
        <taxon>Embryophyta</taxon>
        <taxon>Tracheophyta</taxon>
        <taxon>Spermatophyta</taxon>
        <taxon>Magnoliopsida</taxon>
        <taxon>Liliopsida</taxon>
        <taxon>Poales</taxon>
        <taxon>Poaceae</taxon>
        <taxon>PACMAD clade</taxon>
        <taxon>Panicoideae</taxon>
        <taxon>Panicodae</taxon>
        <taxon>Paniceae</taxon>
        <taxon>Cenchrinae</taxon>
        <taxon>Setaria</taxon>
    </lineage>
</organism>
<accession>A0A4U6WE18</accession>
<keyword evidence="3" id="KW-1185">Reference proteome</keyword>
<reference evidence="2" key="1">
    <citation type="submission" date="2019-03" db="EMBL/GenBank/DDBJ databases">
        <title>WGS assembly of Setaria viridis.</title>
        <authorList>
            <person name="Huang P."/>
            <person name="Jenkins J."/>
            <person name="Grimwood J."/>
            <person name="Barry K."/>
            <person name="Healey A."/>
            <person name="Mamidi S."/>
            <person name="Sreedasyam A."/>
            <person name="Shu S."/>
            <person name="Feldman M."/>
            <person name="Wu J."/>
            <person name="Yu Y."/>
            <person name="Chen C."/>
            <person name="Johnson J."/>
            <person name="Rokhsar D."/>
            <person name="Baxter I."/>
            <person name="Schmutz J."/>
            <person name="Brutnell T."/>
            <person name="Kellogg E."/>
        </authorList>
    </citation>
    <scope>NUCLEOTIDE SEQUENCE [LARGE SCALE GENOMIC DNA]</scope>
</reference>
<name>A0A4U6WE18_SETVI</name>
<evidence type="ECO:0000313" key="2">
    <source>
        <dbReference type="EMBL" id="TKW40013.1"/>
    </source>
</evidence>
<evidence type="ECO:0008006" key="4">
    <source>
        <dbReference type="Google" id="ProtNLM"/>
    </source>
</evidence>
<gene>
    <name evidence="2" type="ORF">SEVIR_1G217850v2</name>
</gene>
<dbReference type="EMBL" id="CM016552">
    <property type="protein sequence ID" value="TKW40013.1"/>
    <property type="molecule type" value="Genomic_DNA"/>
</dbReference>
<protein>
    <recommendedName>
        <fullName evidence="4">Secreted protein</fullName>
    </recommendedName>
</protein>
<dbReference type="Gramene" id="TKW40013">
    <property type="protein sequence ID" value="TKW40013"/>
    <property type="gene ID" value="SEVIR_1G217850v2"/>
</dbReference>
<dbReference type="AlphaFoldDB" id="A0A4U6WE18"/>
<feature type="signal peptide" evidence="1">
    <location>
        <begin position="1"/>
        <end position="15"/>
    </location>
</feature>
<sequence length="83" mass="9472">MFCFSFIFFLAPVSCPRMISDAYSLCGVWGPWNNFFPIERLFDADRMGNFQDSSWGAQLKACLHSYVHAGEAREKLPGRNCVI</sequence>